<evidence type="ECO:0000256" key="3">
    <source>
        <dbReference type="ARBA" id="ARBA00022475"/>
    </source>
</evidence>
<keyword evidence="4 7" id="KW-0812">Transmembrane</keyword>
<evidence type="ECO:0000259" key="8">
    <source>
        <dbReference type="PROSITE" id="PS50928"/>
    </source>
</evidence>
<dbReference type="CDD" id="cd06261">
    <property type="entry name" value="TM_PBP2"/>
    <property type="match status" value="1"/>
</dbReference>
<dbReference type="Proteomes" id="UP000886847">
    <property type="component" value="Unassembled WGS sequence"/>
</dbReference>
<feature type="transmembrane region" description="Helical" evidence="7">
    <location>
        <begin position="312"/>
        <end position="336"/>
    </location>
</feature>
<dbReference type="PANTHER" id="PTHR30193:SF37">
    <property type="entry name" value="INNER MEMBRANE ABC TRANSPORTER PERMEASE PROTEIN YCJO"/>
    <property type="match status" value="1"/>
</dbReference>
<evidence type="ECO:0000256" key="5">
    <source>
        <dbReference type="ARBA" id="ARBA00022989"/>
    </source>
</evidence>
<evidence type="ECO:0000256" key="1">
    <source>
        <dbReference type="ARBA" id="ARBA00004651"/>
    </source>
</evidence>
<keyword evidence="3" id="KW-1003">Cell membrane</keyword>
<proteinExistence type="inferred from homology"/>
<comment type="caution">
    <text evidence="9">The sequence shown here is derived from an EMBL/GenBank/DDBJ whole genome shotgun (WGS) entry which is preliminary data.</text>
</comment>
<evidence type="ECO:0000256" key="4">
    <source>
        <dbReference type="ARBA" id="ARBA00022692"/>
    </source>
</evidence>
<feature type="domain" description="ABC transmembrane type-1" evidence="8">
    <location>
        <begin position="117"/>
        <end position="333"/>
    </location>
</feature>
<evidence type="ECO:0000256" key="2">
    <source>
        <dbReference type="ARBA" id="ARBA00022448"/>
    </source>
</evidence>
<protein>
    <submittedName>
        <fullName evidence="9">Sugar ABC transporter permease</fullName>
    </submittedName>
</protein>
<reference evidence="9" key="2">
    <citation type="submission" date="2021-04" db="EMBL/GenBank/DDBJ databases">
        <authorList>
            <person name="Gilroy R."/>
        </authorList>
    </citation>
    <scope>NUCLEOTIDE SEQUENCE</scope>
    <source>
        <strain evidence="9">2189</strain>
    </source>
</reference>
<feature type="transmembrane region" description="Helical" evidence="7">
    <location>
        <begin position="196"/>
        <end position="221"/>
    </location>
</feature>
<keyword evidence="2 7" id="KW-0813">Transport</keyword>
<dbReference type="PROSITE" id="PS50928">
    <property type="entry name" value="ABC_TM1"/>
    <property type="match status" value="1"/>
</dbReference>
<reference evidence="9" key="1">
    <citation type="journal article" date="2021" name="PeerJ">
        <title>Extensive microbial diversity within the chicken gut microbiome revealed by metagenomics and culture.</title>
        <authorList>
            <person name="Gilroy R."/>
            <person name="Ravi A."/>
            <person name="Getino M."/>
            <person name="Pursley I."/>
            <person name="Horton D.L."/>
            <person name="Alikhan N.F."/>
            <person name="Baker D."/>
            <person name="Gharbi K."/>
            <person name="Hall N."/>
            <person name="Watson M."/>
            <person name="Adriaenssens E.M."/>
            <person name="Foster-Nyarko E."/>
            <person name="Jarju S."/>
            <person name="Secka A."/>
            <person name="Antonio M."/>
            <person name="Oren A."/>
            <person name="Chaudhuri R.R."/>
            <person name="La Ragione R."/>
            <person name="Hildebrand F."/>
            <person name="Pallen M.J."/>
        </authorList>
    </citation>
    <scope>NUCLEOTIDE SEQUENCE</scope>
    <source>
        <strain evidence="9">2189</strain>
    </source>
</reference>
<feature type="transmembrane region" description="Helical" evidence="7">
    <location>
        <begin position="121"/>
        <end position="142"/>
    </location>
</feature>
<dbReference type="SUPFAM" id="SSF161098">
    <property type="entry name" value="MetI-like"/>
    <property type="match status" value="1"/>
</dbReference>
<dbReference type="Gene3D" id="1.10.3720.10">
    <property type="entry name" value="MetI-like"/>
    <property type="match status" value="1"/>
</dbReference>
<feature type="transmembrane region" description="Helical" evidence="7">
    <location>
        <begin position="39"/>
        <end position="66"/>
    </location>
</feature>
<keyword evidence="6 7" id="KW-0472">Membrane</keyword>
<evidence type="ECO:0000256" key="7">
    <source>
        <dbReference type="RuleBase" id="RU363032"/>
    </source>
</evidence>
<evidence type="ECO:0000256" key="6">
    <source>
        <dbReference type="ARBA" id="ARBA00023136"/>
    </source>
</evidence>
<sequence>MENTTTSFADAASAARIAEMTAPIPKKKGFSRAKLQENIWGWIFVAAILIGTTIFTYIAFILSIWISFTDYDAYIMTTFWEGLGSIHPEGAFYWYQYMFTPEGIFGASGEMENFWNTMGSTVFYLIGIPIGMILSLAISVMMTRDIKFTGTYRVIYYIPTVASTVSIAVMWANLFGSGGLMSTVFGIDLLSNTSNYWDNRICIIILTVWKGLGGTVVLFVAGLNGVNASYHEAAEIDGANAWQIFWRITMPQLYPTIFYVLVTSVIGGMQIFVEPNLIFGNFPATGNQATSGTEFNTPFVGYIFGVFNNGEWAHASALGIILAIIIFILTLIQFALDAKKEKD</sequence>
<dbReference type="InterPro" id="IPR035906">
    <property type="entry name" value="MetI-like_sf"/>
</dbReference>
<dbReference type="GO" id="GO:0055085">
    <property type="term" value="P:transmembrane transport"/>
    <property type="evidence" value="ECO:0007669"/>
    <property type="project" value="InterPro"/>
</dbReference>
<comment type="subcellular location">
    <subcellularLocation>
        <location evidence="1 7">Cell membrane</location>
        <topology evidence="1 7">Multi-pass membrane protein</topology>
    </subcellularLocation>
</comment>
<gene>
    <name evidence="9" type="ORF">H9851_00590</name>
</gene>
<dbReference type="InterPro" id="IPR000515">
    <property type="entry name" value="MetI-like"/>
</dbReference>
<evidence type="ECO:0000313" key="10">
    <source>
        <dbReference type="Proteomes" id="UP000886847"/>
    </source>
</evidence>
<feature type="transmembrane region" description="Helical" evidence="7">
    <location>
        <begin position="154"/>
        <end position="176"/>
    </location>
</feature>
<name>A0A9D1W062_9FIRM</name>
<organism evidence="9 10">
    <name type="scientific">Candidatus Borkfalkia faecavium</name>
    <dbReference type="NCBI Taxonomy" id="2838508"/>
    <lineage>
        <taxon>Bacteria</taxon>
        <taxon>Bacillati</taxon>
        <taxon>Bacillota</taxon>
        <taxon>Clostridia</taxon>
        <taxon>Christensenellales</taxon>
        <taxon>Christensenellaceae</taxon>
        <taxon>Candidatus Borkfalkia</taxon>
    </lineage>
</organism>
<feature type="transmembrane region" description="Helical" evidence="7">
    <location>
        <begin position="253"/>
        <end position="273"/>
    </location>
</feature>
<dbReference type="PANTHER" id="PTHR30193">
    <property type="entry name" value="ABC TRANSPORTER PERMEASE PROTEIN"/>
    <property type="match status" value="1"/>
</dbReference>
<dbReference type="InterPro" id="IPR051393">
    <property type="entry name" value="ABC_transporter_permease"/>
</dbReference>
<dbReference type="AlphaFoldDB" id="A0A9D1W062"/>
<dbReference type="GO" id="GO:0005886">
    <property type="term" value="C:plasma membrane"/>
    <property type="evidence" value="ECO:0007669"/>
    <property type="project" value="UniProtKB-SubCell"/>
</dbReference>
<evidence type="ECO:0000313" key="9">
    <source>
        <dbReference type="EMBL" id="HIX49768.1"/>
    </source>
</evidence>
<dbReference type="EMBL" id="DXEW01000003">
    <property type="protein sequence ID" value="HIX49768.1"/>
    <property type="molecule type" value="Genomic_DNA"/>
</dbReference>
<accession>A0A9D1W062</accession>
<dbReference type="Pfam" id="PF00528">
    <property type="entry name" value="BPD_transp_1"/>
    <property type="match status" value="1"/>
</dbReference>
<comment type="similarity">
    <text evidence="7">Belongs to the binding-protein-dependent transport system permease family.</text>
</comment>
<keyword evidence="5 7" id="KW-1133">Transmembrane helix</keyword>